<dbReference type="PANTHER" id="PTHR33973">
    <property type="entry name" value="OS07G0153300 PROTEIN"/>
    <property type="match status" value="1"/>
</dbReference>
<accession>A0A956NGX0</accession>
<keyword evidence="1" id="KW-0812">Transmembrane</keyword>
<dbReference type="EMBL" id="JAGQHS010000274">
    <property type="protein sequence ID" value="MCA9759160.1"/>
    <property type="molecule type" value="Genomic_DNA"/>
</dbReference>
<comment type="caution">
    <text evidence="2">The sequence shown here is derived from an EMBL/GenBank/DDBJ whole genome shotgun (WGS) entry which is preliminary data.</text>
</comment>
<protein>
    <submittedName>
        <fullName evidence="2">DUF1365 domain-containing protein</fullName>
    </submittedName>
</protein>
<keyword evidence="1" id="KW-1133">Transmembrane helix</keyword>
<keyword evidence="1" id="KW-0472">Membrane</keyword>
<name>A0A956NGX0_UNCEI</name>
<reference evidence="2" key="2">
    <citation type="journal article" date="2021" name="Microbiome">
        <title>Successional dynamics and alternative stable states in a saline activated sludge microbial community over 9 years.</title>
        <authorList>
            <person name="Wang Y."/>
            <person name="Ye J."/>
            <person name="Ju F."/>
            <person name="Liu L."/>
            <person name="Boyd J.A."/>
            <person name="Deng Y."/>
            <person name="Parks D.H."/>
            <person name="Jiang X."/>
            <person name="Yin X."/>
            <person name="Woodcroft B.J."/>
            <person name="Tyson G.W."/>
            <person name="Hugenholtz P."/>
            <person name="Polz M.F."/>
            <person name="Zhang T."/>
        </authorList>
    </citation>
    <scope>NUCLEOTIDE SEQUENCE</scope>
    <source>
        <strain evidence="2">HKST-UBA02</strain>
    </source>
</reference>
<dbReference type="AlphaFoldDB" id="A0A956NGX0"/>
<dbReference type="Pfam" id="PF07103">
    <property type="entry name" value="DUF1365"/>
    <property type="match status" value="1"/>
</dbReference>
<feature type="transmembrane region" description="Helical" evidence="1">
    <location>
        <begin position="207"/>
        <end position="226"/>
    </location>
</feature>
<reference evidence="2" key="1">
    <citation type="submission" date="2020-04" db="EMBL/GenBank/DDBJ databases">
        <authorList>
            <person name="Zhang T."/>
        </authorList>
    </citation>
    <scope>NUCLEOTIDE SEQUENCE</scope>
    <source>
        <strain evidence="2">HKST-UBA02</strain>
    </source>
</reference>
<dbReference type="PANTHER" id="PTHR33973:SF4">
    <property type="entry name" value="OS07G0153300 PROTEIN"/>
    <property type="match status" value="1"/>
</dbReference>
<gene>
    <name evidence="2" type="ORF">KDA27_25425</name>
</gene>
<evidence type="ECO:0000256" key="1">
    <source>
        <dbReference type="SAM" id="Phobius"/>
    </source>
</evidence>
<proteinExistence type="predicted"/>
<sequence>EGTVRHRRMEPRHHAFSFHIFLVYLDLDELPSILDRLPLWSARRPALAQFRRDDYFGDPNVPLADAVRNLVEAETGHRPMGPIRMLSHLRYFGHCFNPVSFYYCFDPDDTFVETIVAEIENTPWGERHAYVLTDRAHHGRKHRFLLDKSFHVSPFQDMDLEYDWRFLEPEDRVAVHMVSRSGGKRTFDATFSAKRHPMTKANAVRFLLRYPFLTVGVLAAIYWQALRLRIKGFRFYPHPARRTREKEALSS</sequence>
<feature type="non-terminal residue" evidence="2">
    <location>
        <position position="1"/>
    </location>
</feature>
<evidence type="ECO:0000313" key="3">
    <source>
        <dbReference type="Proteomes" id="UP000739538"/>
    </source>
</evidence>
<dbReference type="Proteomes" id="UP000739538">
    <property type="component" value="Unassembled WGS sequence"/>
</dbReference>
<organism evidence="2 3">
    <name type="scientific">Eiseniibacteriota bacterium</name>
    <dbReference type="NCBI Taxonomy" id="2212470"/>
    <lineage>
        <taxon>Bacteria</taxon>
        <taxon>Candidatus Eiseniibacteriota</taxon>
    </lineage>
</organism>
<dbReference type="InterPro" id="IPR010775">
    <property type="entry name" value="DUF1365"/>
</dbReference>
<evidence type="ECO:0000313" key="2">
    <source>
        <dbReference type="EMBL" id="MCA9759160.1"/>
    </source>
</evidence>